<reference evidence="14" key="1">
    <citation type="journal article" date="2021" name="Genome Biol. Evol.">
        <title>A High-Quality Reference Genome for a Parasitic Bivalve with Doubly Uniparental Inheritance (Bivalvia: Unionida).</title>
        <authorList>
            <person name="Smith C.H."/>
        </authorList>
    </citation>
    <scope>NUCLEOTIDE SEQUENCE</scope>
    <source>
        <strain evidence="14">CHS0354</strain>
    </source>
</reference>
<evidence type="ECO:0000256" key="3">
    <source>
        <dbReference type="ARBA" id="ARBA00004496"/>
    </source>
</evidence>
<evidence type="ECO:0000256" key="5">
    <source>
        <dbReference type="ARBA" id="ARBA00012146"/>
    </source>
</evidence>
<dbReference type="NCBIfam" id="TIGR01460">
    <property type="entry name" value="HAD-SF-IIA"/>
    <property type="match status" value="1"/>
</dbReference>
<comment type="catalytic activity">
    <reaction evidence="13">
        <text>diphosphate + H2O = 2 phosphate + H(+)</text>
        <dbReference type="Rhea" id="RHEA:24576"/>
        <dbReference type="ChEBI" id="CHEBI:15377"/>
        <dbReference type="ChEBI" id="CHEBI:15378"/>
        <dbReference type="ChEBI" id="CHEBI:33019"/>
        <dbReference type="ChEBI" id="CHEBI:43474"/>
        <dbReference type="EC" id="3.6.1.1"/>
    </reaction>
</comment>
<keyword evidence="6" id="KW-0963">Cytoplasm</keyword>
<comment type="function">
    <text evidence="11">Phosphatase that hydrolyzes imidodiphosphate, 3-phosphohistidine and 6-phospholysine. Has broad substrate specificity and can also hydrolyze inorganic diphosphate, but with lower efficiency.</text>
</comment>
<evidence type="ECO:0000256" key="12">
    <source>
        <dbReference type="ARBA" id="ARBA00039357"/>
    </source>
</evidence>
<reference evidence="14" key="3">
    <citation type="submission" date="2023-05" db="EMBL/GenBank/DDBJ databases">
        <authorList>
            <person name="Smith C.H."/>
        </authorList>
    </citation>
    <scope>NUCLEOTIDE SEQUENCE</scope>
    <source>
        <strain evidence="14">CHS0354</strain>
        <tissue evidence="14">Mantle</tissue>
    </source>
</reference>
<evidence type="ECO:0000256" key="2">
    <source>
        <dbReference type="ARBA" id="ARBA00004123"/>
    </source>
</evidence>
<dbReference type="InterPro" id="IPR023214">
    <property type="entry name" value="HAD_sf"/>
</dbReference>
<dbReference type="CDD" id="cd07509">
    <property type="entry name" value="HAD_PPase"/>
    <property type="match status" value="1"/>
</dbReference>
<dbReference type="PANTHER" id="PTHR19288:SF44">
    <property type="entry name" value="PHOSPHOLYSINE PHOSPHOHISTIDINE INORGANIC PYROPHOSPHATE PHOSPHATASE"/>
    <property type="match status" value="1"/>
</dbReference>
<dbReference type="GO" id="GO:0005829">
    <property type="term" value="C:cytosol"/>
    <property type="evidence" value="ECO:0007669"/>
    <property type="project" value="TreeGrafter"/>
</dbReference>
<evidence type="ECO:0000256" key="7">
    <source>
        <dbReference type="ARBA" id="ARBA00022723"/>
    </source>
</evidence>
<dbReference type="EC" id="3.6.1.1" evidence="5"/>
<dbReference type="GO" id="GO:0004427">
    <property type="term" value="F:inorganic diphosphate phosphatase activity"/>
    <property type="evidence" value="ECO:0007669"/>
    <property type="project" value="UniProtKB-EC"/>
</dbReference>
<comment type="subcellular location">
    <subcellularLocation>
        <location evidence="3">Cytoplasm</location>
    </subcellularLocation>
    <subcellularLocation>
        <location evidence="2">Nucleus</location>
    </subcellularLocation>
</comment>
<dbReference type="Proteomes" id="UP001195483">
    <property type="component" value="Unassembled WGS sequence"/>
</dbReference>
<dbReference type="Pfam" id="PF13242">
    <property type="entry name" value="Hydrolase_like"/>
    <property type="match status" value="1"/>
</dbReference>
<evidence type="ECO:0000313" key="15">
    <source>
        <dbReference type="Proteomes" id="UP001195483"/>
    </source>
</evidence>
<dbReference type="InterPro" id="IPR036412">
    <property type="entry name" value="HAD-like_sf"/>
</dbReference>
<dbReference type="GO" id="GO:0046872">
    <property type="term" value="F:metal ion binding"/>
    <property type="evidence" value="ECO:0007669"/>
    <property type="project" value="UniProtKB-KW"/>
</dbReference>
<reference evidence="14" key="2">
    <citation type="journal article" date="2021" name="Genome Biol. Evol.">
        <title>Developing a high-quality reference genome for a parasitic bivalve with doubly uniparental inheritance (Bivalvia: Unionida).</title>
        <authorList>
            <person name="Smith C.H."/>
        </authorList>
    </citation>
    <scope>NUCLEOTIDE SEQUENCE</scope>
    <source>
        <strain evidence="14">CHS0354</strain>
        <tissue evidence="14">Mantle</tissue>
    </source>
</reference>
<evidence type="ECO:0000256" key="11">
    <source>
        <dbReference type="ARBA" id="ARBA00037258"/>
    </source>
</evidence>
<evidence type="ECO:0000256" key="13">
    <source>
        <dbReference type="ARBA" id="ARBA00047820"/>
    </source>
</evidence>
<dbReference type="FunFam" id="3.40.50.1000:FF:000051">
    <property type="entry name" value="Phospholysine phosphohistidine inorganic pyrophosphate phosphatase"/>
    <property type="match status" value="1"/>
</dbReference>
<dbReference type="SUPFAM" id="SSF56784">
    <property type="entry name" value="HAD-like"/>
    <property type="match status" value="1"/>
</dbReference>
<keyword evidence="7" id="KW-0479">Metal-binding</keyword>
<evidence type="ECO:0000313" key="14">
    <source>
        <dbReference type="EMBL" id="KAK3599418.1"/>
    </source>
</evidence>
<dbReference type="Gene3D" id="3.40.50.1000">
    <property type="entry name" value="HAD superfamily/HAD-like"/>
    <property type="match status" value="2"/>
</dbReference>
<gene>
    <name evidence="14" type="ORF">CHS0354_036437</name>
</gene>
<evidence type="ECO:0000256" key="10">
    <source>
        <dbReference type="ARBA" id="ARBA00023242"/>
    </source>
</evidence>
<dbReference type="InterPro" id="IPR006357">
    <property type="entry name" value="HAD-SF_hydro_IIA"/>
</dbReference>
<comment type="caution">
    <text evidence="14">The sequence shown here is derived from an EMBL/GenBank/DDBJ whole genome shotgun (WGS) entry which is preliminary data.</text>
</comment>
<evidence type="ECO:0000256" key="1">
    <source>
        <dbReference type="ARBA" id="ARBA00001946"/>
    </source>
</evidence>
<dbReference type="NCBIfam" id="TIGR01458">
    <property type="entry name" value="HAD-SF-IIA-hyp3"/>
    <property type="match status" value="1"/>
</dbReference>
<protein>
    <recommendedName>
        <fullName evidence="12">Phospholysine phosphohistidine inorganic pyrophosphate phosphatase</fullName>
        <ecNumber evidence="5">3.6.1.1</ecNumber>
    </recommendedName>
</protein>
<comment type="similarity">
    <text evidence="4">Belongs to the HAD-like hydrolase superfamily.</text>
</comment>
<dbReference type="Pfam" id="PF13344">
    <property type="entry name" value="Hydrolase_6"/>
    <property type="match status" value="1"/>
</dbReference>
<dbReference type="PANTHER" id="PTHR19288">
    <property type="entry name" value="4-NITROPHENYLPHOSPHATASE-RELATED"/>
    <property type="match status" value="1"/>
</dbReference>
<evidence type="ECO:0000256" key="9">
    <source>
        <dbReference type="ARBA" id="ARBA00022842"/>
    </source>
</evidence>
<evidence type="ECO:0000256" key="8">
    <source>
        <dbReference type="ARBA" id="ARBA00022801"/>
    </source>
</evidence>
<keyword evidence="15" id="KW-1185">Reference proteome</keyword>
<sequence>MMSAWNKRTIDGVLLDITGVLYESGTGGGTPIPGSISAVKKLKASGIPVRFCTNETTTTRRKLVEKLEKLGFKLDENEIFAPIPAVCSILRQRGLRPHLLVHPDCVPDFEGVDTRNPNCVVISDATHEFSYENMNRAFQLLMTLDKPILFSLGAGKFYKEDDKLVLDVGAYMKALEYATDVKAEIVGKPSPAFFNTAVHDMEVLPDRVVMVGDDIVNDVGGAQACGMRGVQVRTGKYRQLDENHPTVKPDGYVENLAEAVDLILCKK</sequence>
<evidence type="ECO:0000256" key="6">
    <source>
        <dbReference type="ARBA" id="ARBA00022490"/>
    </source>
</evidence>
<dbReference type="InterPro" id="IPR006355">
    <property type="entry name" value="LHPP/HDHD2"/>
</dbReference>
<accession>A0AAE0SWW9</accession>
<keyword evidence="9" id="KW-0460">Magnesium</keyword>
<proteinExistence type="inferred from homology"/>
<keyword evidence="10" id="KW-0539">Nucleus</keyword>
<dbReference type="GO" id="GO:0016791">
    <property type="term" value="F:phosphatase activity"/>
    <property type="evidence" value="ECO:0007669"/>
    <property type="project" value="InterPro"/>
</dbReference>
<comment type="cofactor">
    <cofactor evidence="1">
        <name>Mg(2+)</name>
        <dbReference type="ChEBI" id="CHEBI:18420"/>
    </cofactor>
</comment>
<evidence type="ECO:0000256" key="4">
    <source>
        <dbReference type="ARBA" id="ARBA00007958"/>
    </source>
</evidence>
<dbReference type="GO" id="GO:0005634">
    <property type="term" value="C:nucleus"/>
    <property type="evidence" value="ECO:0007669"/>
    <property type="project" value="UniProtKB-SubCell"/>
</dbReference>
<organism evidence="14 15">
    <name type="scientific">Potamilus streckersoni</name>
    <dbReference type="NCBI Taxonomy" id="2493646"/>
    <lineage>
        <taxon>Eukaryota</taxon>
        <taxon>Metazoa</taxon>
        <taxon>Spiralia</taxon>
        <taxon>Lophotrochozoa</taxon>
        <taxon>Mollusca</taxon>
        <taxon>Bivalvia</taxon>
        <taxon>Autobranchia</taxon>
        <taxon>Heteroconchia</taxon>
        <taxon>Palaeoheterodonta</taxon>
        <taxon>Unionida</taxon>
        <taxon>Unionoidea</taxon>
        <taxon>Unionidae</taxon>
        <taxon>Ambleminae</taxon>
        <taxon>Lampsilini</taxon>
        <taxon>Potamilus</taxon>
    </lineage>
</organism>
<name>A0AAE0SWW9_9BIVA</name>
<dbReference type="AlphaFoldDB" id="A0AAE0SWW9"/>
<dbReference type="EMBL" id="JAEAOA010002130">
    <property type="protein sequence ID" value="KAK3599418.1"/>
    <property type="molecule type" value="Genomic_DNA"/>
</dbReference>
<keyword evidence="8" id="KW-0378">Hydrolase</keyword>